<dbReference type="InterPro" id="IPR029058">
    <property type="entry name" value="AB_hydrolase_fold"/>
</dbReference>
<dbReference type="RefSeq" id="WP_207971587.1">
    <property type="nucleotide sequence ID" value="NZ_CP071795.1"/>
</dbReference>
<dbReference type="SUPFAM" id="SSF53474">
    <property type="entry name" value="alpha/beta-Hydrolases"/>
    <property type="match status" value="1"/>
</dbReference>
<keyword evidence="1" id="KW-0732">Signal</keyword>
<dbReference type="Gene3D" id="3.40.50.1820">
    <property type="entry name" value="alpha/beta hydrolase"/>
    <property type="match status" value="1"/>
</dbReference>
<proteinExistence type="predicted"/>
<dbReference type="InterPro" id="IPR007751">
    <property type="entry name" value="DUF676_lipase-like"/>
</dbReference>
<name>A0ABX7SV28_9FLAO</name>
<sequence length="579" mass="65155">MKKIIYCIFLMLISFSLVSQTALPTPEQIAQKDKQFWSKALINISSQIKTGVLYSKVTPFSNLYNFNTLAHNTANSSLFTQAISELYNASDKTLFIATAQLKLKKQQLYAAKASNTIPSINIGVLNTSFDFLFYDEENESNGGLTLVNGVFKPIAGKPSVFTKHITLISPQQEIITTTNSGDVNFRLDNSLFFNRNKTIKKLVANFNTTTNYTLVNNSAPTNTVAKINYTTAGKKLITFTATYKDNTTQTTYATITIVKPKIQLQKNNNCLKSNVLPFTSTIPFKAWDENTAKFGKMEYKIFFGKNNQTGSCGIARVKKPFIVIDGFDPGDTRRIELEDCDAICQKLNQDENDNFIASDYESIYELMKFSEDPNDNIVTKLQEENYDVIIINLPTIRAAYDHKKIIHDYGADYIERNAMSLVSFIQEINTKLTVNKSKEKLVVVGPSMGGQITRFALAYMEKKEHETNKVIWNHNTRLWVSVDSPHQGANIPLSVQGSTYFLGFIAKKEGAKQKYEASLRSPAAKQMLIDHYDNVINSRTKSPYFTNYQTALHANGLAGSNGYPTKSRNIAMVKWFYVG</sequence>
<dbReference type="EMBL" id="CP071795">
    <property type="protein sequence ID" value="QTD37416.1"/>
    <property type="molecule type" value="Genomic_DNA"/>
</dbReference>
<accession>A0ABX7SV28</accession>
<dbReference type="Proteomes" id="UP000663935">
    <property type="component" value="Chromosome"/>
</dbReference>
<dbReference type="Pfam" id="PF05057">
    <property type="entry name" value="DUF676"/>
    <property type="match status" value="1"/>
</dbReference>
<evidence type="ECO:0000313" key="3">
    <source>
        <dbReference type="EMBL" id="QTD37416.1"/>
    </source>
</evidence>
<evidence type="ECO:0000313" key="4">
    <source>
        <dbReference type="Proteomes" id="UP000663935"/>
    </source>
</evidence>
<feature type="signal peptide" evidence="1">
    <location>
        <begin position="1"/>
        <end position="21"/>
    </location>
</feature>
<evidence type="ECO:0000259" key="2">
    <source>
        <dbReference type="Pfam" id="PF05057"/>
    </source>
</evidence>
<feature type="chain" id="PRO_5045265849" description="DUF676 domain-containing protein" evidence="1">
    <location>
        <begin position="22"/>
        <end position="579"/>
    </location>
</feature>
<organism evidence="3 4">
    <name type="scientific">Polaribacter batillariae</name>
    <dbReference type="NCBI Taxonomy" id="2808900"/>
    <lineage>
        <taxon>Bacteria</taxon>
        <taxon>Pseudomonadati</taxon>
        <taxon>Bacteroidota</taxon>
        <taxon>Flavobacteriia</taxon>
        <taxon>Flavobacteriales</taxon>
        <taxon>Flavobacteriaceae</taxon>
    </lineage>
</organism>
<keyword evidence="4" id="KW-1185">Reference proteome</keyword>
<protein>
    <recommendedName>
        <fullName evidence="2">DUF676 domain-containing protein</fullName>
    </recommendedName>
</protein>
<feature type="domain" description="DUF676" evidence="2">
    <location>
        <begin position="425"/>
        <end position="492"/>
    </location>
</feature>
<reference evidence="3 4" key="1">
    <citation type="submission" date="2021-03" db="EMBL/GenBank/DDBJ databases">
        <title>Complete genome of Polaribacter_sp.G4M1.</title>
        <authorList>
            <person name="Jeong S.W."/>
            <person name="Bae J.W."/>
        </authorList>
    </citation>
    <scope>NUCLEOTIDE SEQUENCE [LARGE SCALE GENOMIC DNA]</scope>
    <source>
        <strain evidence="3 4">G4M1</strain>
    </source>
</reference>
<evidence type="ECO:0000256" key="1">
    <source>
        <dbReference type="SAM" id="SignalP"/>
    </source>
</evidence>
<gene>
    <name evidence="3" type="ORF">JL193_15185</name>
</gene>